<dbReference type="PANTHER" id="PTHR43072">
    <property type="entry name" value="N-ACETYLTRANSFERASE"/>
    <property type="match status" value="1"/>
</dbReference>
<name>A0ABV8XIQ7_9DEIO</name>
<evidence type="ECO:0000313" key="4">
    <source>
        <dbReference type="EMBL" id="MFC4425476.1"/>
    </source>
</evidence>
<proteinExistence type="predicted"/>
<dbReference type="GO" id="GO:0016746">
    <property type="term" value="F:acyltransferase activity"/>
    <property type="evidence" value="ECO:0007669"/>
    <property type="project" value="UniProtKB-KW"/>
</dbReference>
<dbReference type="PROSITE" id="PS51186">
    <property type="entry name" value="GNAT"/>
    <property type="match status" value="1"/>
</dbReference>
<evidence type="ECO:0000259" key="3">
    <source>
        <dbReference type="PROSITE" id="PS51186"/>
    </source>
</evidence>
<evidence type="ECO:0000313" key="5">
    <source>
        <dbReference type="Proteomes" id="UP001595998"/>
    </source>
</evidence>
<sequence length="168" mass="18385">MSVTVRPAVRADVPAILEIYNEAVEHTTASYDLAPVSLESRLSWFDHKQVANWPVLVAEDGEQVVGWATFGPFREKAGYNATVEHSVYVRAGGRGAGVGGALMTPLIQEARQRRLHVMLGVVDADNAGSIRFHERFGFVVTGRLPQVGRKFGRWLDAVFLVLALDAAI</sequence>
<reference evidence="5" key="1">
    <citation type="journal article" date="2019" name="Int. J. Syst. Evol. Microbiol.">
        <title>The Global Catalogue of Microorganisms (GCM) 10K type strain sequencing project: providing services to taxonomists for standard genome sequencing and annotation.</title>
        <authorList>
            <consortium name="The Broad Institute Genomics Platform"/>
            <consortium name="The Broad Institute Genome Sequencing Center for Infectious Disease"/>
            <person name="Wu L."/>
            <person name="Ma J."/>
        </authorList>
    </citation>
    <scope>NUCLEOTIDE SEQUENCE [LARGE SCALE GENOMIC DNA]</scope>
    <source>
        <strain evidence="5">CCUG 56029</strain>
    </source>
</reference>
<dbReference type="InterPro" id="IPR016181">
    <property type="entry name" value="Acyl_CoA_acyltransferase"/>
</dbReference>
<dbReference type="InterPro" id="IPR000182">
    <property type="entry name" value="GNAT_dom"/>
</dbReference>
<organism evidence="4 5">
    <name type="scientific">Deinococcus navajonensis</name>
    <dbReference type="NCBI Taxonomy" id="309884"/>
    <lineage>
        <taxon>Bacteria</taxon>
        <taxon>Thermotogati</taxon>
        <taxon>Deinococcota</taxon>
        <taxon>Deinococci</taxon>
        <taxon>Deinococcales</taxon>
        <taxon>Deinococcaceae</taxon>
        <taxon>Deinococcus</taxon>
    </lineage>
</organism>
<evidence type="ECO:0000256" key="1">
    <source>
        <dbReference type="ARBA" id="ARBA00022679"/>
    </source>
</evidence>
<dbReference type="EMBL" id="JBHSEH010000005">
    <property type="protein sequence ID" value="MFC4425476.1"/>
    <property type="molecule type" value="Genomic_DNA"/>
</dbReference>
<comment type="caution">
    <text evidence="4">The sequence shown here is derived from an EMBL/GenBank/DDBJ whole genome shotgun (WGS) entry which is preliminary data.</text>
</comment>
<evidence type="ECO:0000256" key="2">
    <source>
        <dbReference type="ARBA" id="ARBA00023315"/>
    </source>
</evidence>
<dbReference type="SUPFAM" id="SSF55729">
    <property type="entry name" value="Acyl-CoA N-acyltransferases (Nat)"/>
    <property type="match status" value="1"/>
</dbReference>
<keyword evidence="2 4" id="KW-0012">Acyltransferase</keyword>
<keyword evidence="5" id="KW-1185">Reference proteome</keyword>
<accession>A0ABV8XIQ7</accession>
<keyword evidence="1 4" id="KW-0808">Transferase</keyword>
<dbReference type="Proteomes" id="UP001595998">
    <property type="component" value="Unassembled WGS sequence"/>
</dbReference>
<dbReference type="Gene3D" id="3.40.630.30">
    <property type="match status" value="1"/>
</dbReference>
<dbReference type="PANTHER" id="PTHR43072:SF23">
    <property type="entry name" value="UPF0039 PROTEIN C11D3.02C"/>
    <property type="match status" value="1"/>
</dbReference>
<dbReference type="RefSeq" id="WP_380036906.1">
    <property type="nucleotide sequence ID" value="NZ_JBHSEH010000005.1"/>
</dbReference>
<gene>
    <name evidence="4" type="ORF">ACFOZ9_04570</name>
</gene>
<dbReference type="Pfam" id="PF00583">
    <property type="entry name" value="Acetyltransf_1"/>
    <property type="match status" value="1"/>
</dbReference>
<dbReference type="EC" id="2.3.-.-" evidence="4"/>
<feature type="domain" description="N-acetyltransferase" evidence="3">
    <location>
        <begin position="3"/>
        <end position="165"/>
    </location>
</feature>
<protein>
    <submittedName>
        <fullName evidence="4">GNAT family N-acetyltransferase</fullName>
        <ecNumber evidence="4">2.3.-.-</ecNumber>
    </submittedName>
</protein>